<dbReference type="InterPro" id="IPR001991">
    <property type="entry name" value="Na-dicarboxylate_symporter"/>
</dbReference>
<feature type="transmembrane region" description="Helical" evidence="7">
    <location>
        <begin position="246"/>
        <end position="271"/>
    </location>
</feature>
<dbReference type="PRINTS" id="PR00173">
    <property type="entry name" value="EDTRNSPORT"/>
</dbReference>
<dbReference type="Pfam" id="PF00375">
    <property type="entry name" value="SDF"/>
    <property type="match status" value="1"/>
</dbReference>
<dbReference type="Gene3D" id="1.10.3860.10">
    <property type="entry name" value="Sodium:dicarboxylate symporter"/>
    <property type="match status" value="1"/>
</dbReference>
<accession>A0A841RI65</accession>
<dbReference type="InterPro" id="IPR036458">
    <property type="entry name" value="Na:dicarbo_symporter_sf"/>
</dbReference>
<dbReference type="PANTHER" id="PTHR42865:SF5">
    <property type="entry name" value="L-CYSTINE TRANSPORTER TCYP"/>
    <property type="match status" value="1"/>
</dbReference>
<dbReference type="AlphaFoldDB" id="A0A841RI65"/>
<dbReference type="SUPFAM" id="SSF118215">
    <property type="entry name" value="Proton glutamate symport protein"/>
    <property type="match status" value="1"/>
</dbReference>
<dbReference type="RefSeq" id="WP_184748687.1">
    <property type="nucleotide sequence ID" value="NZ_JACHGJ010000012.1"/>
</dbReference>
<evidence type="ECO:0000256" key="4">
    <source>
        <dbReference type="ARBA" id="ARBA00022692"/>
    </source>
</evidence>
<keyword evidence="4 7" id="KW-0812">Transmembrane</keyword>
<gene>
    <name evidence="8" type="ORF">HNR50_004148</name>
</gene>
<name>A0A841RI65_9SPIO</name>
<dbReference type="GO" id="GO:0015293">
    <property type="term" value="F:symporter activity"/>
    <property type="evidence" value="ECO:0007669"/>
    <property type="project" value="InterPro"/>
</dbReference>
<feature type="transmembrane region" description="Helical" evidence="7">
    <location>
        <begin position="382"/>
        <end position="408"/>
    </location>
</feature>
<feature type="transmembrane region" description="Helical" evidence="7">
    <location>
        <begin position="35"/>
        <end position="52"/>
    </location>
</feature>
<feature type="transmembrane region" description="Helical" evidence="7">
    <location>
        <begin position="6"/>
        <end position="23"/>
    </location>
</feature>
<dbReference type="Proteomes" id="UP000587760">
    <property type="component" value="Unassembled WGS sequence"/>
</dbReference>
<evidence type="ECO:0000256" key="2">
    <source>
        <dbReference type="ARBA" id="ARBA00006148"/>
    </source>
</evidence>
<dbReference type="GO" id="GO:0015184">
    <property type="term" value="F:L-cystine transmembrane transporter activity"/>
    <property type="evidence" value="ECO:0007669"/>
    <property type="project" value="TreeGrafter"/>
</dbReference>
<sequence length="453" mass="48396">MNWVTIIPWLVIFAALLVITGILEKGTNLTFSTRVFIAMILGMILGLALHFWGHEENTAEVRKWFSLIGYGYVDLLRMLIIPLVPTSIIVGLMNLKSQNELKQMGGRTIGMFLTTATIASILGLVLASVMKIGKGISTEGLQAREPERIVDVITQLRGFIPSNPVSSAANTDMIPLVVFSLFIGIAAVIAIGEKPESVEPFKNFMNSLLTIVINVAHLVIRLTPYGVIGLMAYWMSYTGIAAISHLGLFVIGIALACVIHIVIVYGGILYATSRVNVVKFIKAASPAMILAFTSRSSMGTLTLTVSTMINRLKVNSKVANFVGPIGAVMNMDACGGIYPAMVSIFAANAFGIELTVIQYLTIIIVSIVASIGSAGVPMGATAFTVITLTTVGLPVEAIGLVAGVDFIVDMFRTATNVTGDMMTSVVVANKLGEFDRDAFNSQDFSEKSAVETA</sequence>
<keyword evidence="3" id="KW-0813">Transport</keyword>
<feature type="transmembrane region" description="Helical" evidence="7">
    <location>
        <begin position="204"/>
        <end position="234"/>
    </location>
</feature>
<organism evidence="8 9">
    <name type="scientific">Spirochaeta isovalerica</name>
    <dbReference type="NCBI Taxonomy" id="150"/>
    <lineage>
        <taxon>Bacteria</taxon>
        <taxon>Pseudomonadati</taxon>
        <taxon>Spirochaetota</taxon>
        <taxon>Spirochaetia</taxon>
        <taxon>Spirochaetales</taxon>
        <taxon>Spirochaetaceae</taxon>
        <taxon>Spirochaeta</taxon>
    </lineage>
</organism>
<reference evidence="8 9" key="1">
    <citation type="submission" date="2020-08" db="EMBL/GenBank/DDBJ databases">
        <title>Genomic Encyclopedia of Type Strains, Phase IV (KMG-IV): sequencing the most valuable type-strain genomes for metagenomic binning, comparative biology and taxonomic classification.</title>
        <authorList>
            <person name="Goeker M."/>
        </authorList>
    </citation>
    <scope>NUCLEOTIDE SEQUENCE [LARGE SCALE GENOMIC DNA]</scope>
    <source>
        <strain evidence="8 9">DSM 2461</strain>
    </source>
</reference>
<feature type="transmembrane region" description="Helical" evidence="7">
    <location>
        <begin position="173"/>
        <end position="192"/>
    </location>
</feature>
<dbReference type="GO" id="GO:0005886">
    <property type="term" value="C:plasma membrane"/>
    <property type="evidence" value="ECO:0007669"/>
    <property type="project" value="TreeGrafter"/>
</dbReference>
<feature type="transmembrane region" description="Helical" evidence="7">
    <location>
        <begin position="107"/>
        <end position="130"/>
    </location>
</feature>
<keyword evidence="9" id="KW-1185">Reference proteome</keyword>
<feature type="transmembrane region" description="Helical" evidence="7">
    <location>
        <begin position="321"/>
        <end position="344"/>
    </location>
</feature>
<evidence type="ECO:0000256" key="6">
    <source>
        <dbReference type="ARBA" id="ARBA00023136"/>
    </source>
</evidence>
<dbReference type="PANTHER" id="PTHR42865">
    <property type="entry name" value="PROTON/GLUTAMATE-ASPARTATE SYMPORTER"/>
    <property type="match status" value="1"/>
</dbReference>
<evidence type="ECO:0000313" key="8">
    <source>
        <dbReference type="EMBL" id="MBB6482449.1"/>
    </source>
</evidence>
<keyword evidence="5 7" id="KW-1133">Transmembrane helix</keyword>
<evidence type="ECO:0000256" key="5">
    <source>
        <dbReference type="ARBA" id="ARBA00022989"/>
    </source>
</evidence>
<dbReference type="EMBL" id="JACHGJ010000012">
    <property type="protein sequence ID" value="MBB6482449.1"/>
    <property type="molecule type" value="Genomic_DNA"/>
</dbReference>
<comment type="similarity">
    <text evidence="2">Belongs to the dicarboxylate/amino acid:cation symporter (DAACS) (TC 2.A.23) family.</text>
</comment>
<evidence type="ECO:0000256" key="3">
    <source>
        <dbReference type="ARBA" id="ARBA00022448"/>
    </source>
</evidence>
<evidence type="ECO:0000256" key="7">
    <source>
        <dbReference type="SAM" id="Phobius"/>
    </source>
</evidence>
<comment type="caution">
    <text evidence="8">The sequence shown here is derived from an EMBL/GenBank/DDBJ whole genome shotgun (WGS) entry which is preliminary data.</text>
</comment>
<feature type="transmembrane region" description="Helical" evidence="7">
    <location>
        <begin position="72"/>
        <end position="95"/>
    </location>
</feature>
<protein>
    <recommendedName>
        <fullName evidence="10">Na+/H+ dicarboxylate symporter</fullName>
    </recommendedName>
</protein>
<feature type="transmembrane region" description="Helical" evidence="7">
    <location>
        <begin position="356"/>
        <end position="376"/>
    </location>
</feature>
<evidence type="ECO:0000313" key="9">
    <source>
        <dbReference type="Proteomes" id="UP000587760"/>
    </source>
</evidence>
<feature type="transmembrane region" description="Helical" evidence="7">
    <location>
        <begin position="283"/>
        <end position="309"/>
    </location>
</feature>
<keyword evidence="6 7" id="KW-0472">Membrane</keyword>
<comment type="subcellular location">
    <subcellularLocation>
        <location evidence="1">Membrane</location>
        <topology evidence="1">Multi-pass membrane protein</topology>
    </subcellularLocation>
</comment>
<evidence type="ECO:0000256" key="1">
    <source>
        <dbReference type="ARBA" id="ARBA00004141"/>
    </source>
</evidence>
<evidence type="ECO:0008006" key="10">
    <source>
        <dbReference type="Google" id="ProtNLM"/>
    </source>
</evidence>
<proteinExistence type="inferred from homology"/>